<evidence type="ECO:0000256" key="2">
    <source>
        <dbReference type="ARBA" id="ARBA00022801"/>
    </source>
</evidence>
<name>A0A511N4R0_DEIC1</name>
<dbReference type="InterPro" id="IPR002470">
    <property type="entry name" value="Peptidase_S9A"/>
</dbReference>
<evidence type="ECO:0000256" key="3">
    <source>
        <dbReference type="ARBA" id="ARBA00022825"/>
    </source>
</evidence>
<dbReference type="Proteomes" id="UP000321306">
    <property type="component" value="Unassembled WGS sequence"/>
</dbReference>
<organism evidence="6 7">
    <name type="scientific">Deinococcus cellulosilyticus (strain DSM 18568 / NBRC 106333 / KACC 11606 / 5516J-15)</name>
    <dbReference type="NCBI Taxonomy" id="1223518"/>
    <lineage>
        <taxon>Bacteria</taxon>
        <taxon>Thermotogati</taxon>
        <taxon>Deinococcota</taxon>
        <taxon>Deinococci</taxon>
        <taxon>Deinococcales</taxon>
        <taxon>Deinococcaceae</taxon>
        <taxon>Deinococcus</taxon>
    </lineage>
</organism>
<dbReference type="SUPFAM" id="SSF50993">
    <property type="entry name" value="Peptidase/esterase 'gauge' domain"/>
    <property type="match status" value="1"/>
</dbReference>
<dbReference type="PRINTS" id="PR00862">
    <property type="entry name" value="PROLIGOPTASE"/>
</dbReference>
<feature type="domain" description="Peptidase S9A N-terminal" evidence="5">
    <location>
        <begin position="312"/>
        <end position="399"/>
    </location>
</feature>
<feature type="domain" description="Peptidase S9A N-terminal" evidence="5">
    <location>
        <begin position="3"/>
        <end position="212"/>
    </location>
</feature>
<dbReference type="PANTHER" id="PTHR42881">
    <property type="entry name" value="PROLYL ENDOPEPTIDASE"/>
    <property type="match status" value="1"/>
</dbReference>
<dbReference type="RefSeq" id="WP_186816092.1">
    <property type="nucleotide sequence ID" value="NZ_BJXB01000015.1"/>
</dbReference>
<dbReference type="GO" id="GO:0006508">
    <property type="term" value="P:proteolysis"/>
    <property type="evidence" value="ECO:0007669"/>
    <property type="project" value="UniProtKB-KW"/>
</dbReference>
<evidence type="ECO:0000259" key="5">
    <source>
        <dbReference type="Pfam" id="PF02897"/>
    </source>
</evidence>
<dbReference type="InterPro" id="IPR001375">
    <property type="entry name" value="Peptidase_S9_cat"/>
</dbReference>
<keyword evidence="2" id="KW-0378">Hydrolase</keyword>
<dbReference type="GO" id="GO:0070012">
    <property type="term" value="F:oligopeptidase activity"/>
    <property type="evidence" value="ECO:0007669"/>
    <property type="project" value="TreeGrafter"/>
</dbReference>
<evidence type="ECO:0000313" key="6">
    <source>
        <dbReference type="EMBL" id="GEM47815.1"/>
    </source>
</evidence>
<keyword evidence="1" id="KW-0645">Protease</keyword>
<dbReference type="EMBL" id="BJXB01000015">
    <property type="protein sequence ID" value="GEM47815.1"/>
    <property type="molecule type" value="Genomic_DNA"/>
</dbReference>
<dbReference type="Gene3D" id="2.130.10.120">
    <property type="entry name" value="Prolyl oligopeptidase, N-terminal domain"/>
    <property type="match status" value="1"/>
</dbReference>
<sequence>MTEMLDPYLWLEDIEDPRALTWVEHHKQDLQALTSKSEFETLQQQIEQALNANDNIPFPTGRQGMYYNLWRDAKNPRGLWRRTSPESYRTANPDWEILLDLDALAAAEQENWVWKHVEVCPQQPDRALIFLSRGGADAVVMREFDLQTRTFLPDGFQLPEAKQSASWKDADTLWFTSALSEAEKTAAGYPFITREWSRGTGFTEAKIIHSGEPTDAGAWTYNENTAGHHHQVIRQLVHFFDARLLLPWEGEVRVLNKPPRSEAFFFQDQVICWLRQPWTQGGQEFGAGSLLITSVQEALEGQPEYTLLFRPEEAMSVQNVTVTRQHVLVTVLHHVRSEVHAFSRTEGQWVTSRIPVPELAHIELWPEDREGSDAALMTVTGFLTPSTLYRLLPDGTQEILKSNPHYFDPTGLKVEQHFATSKDGTRIPYFQVAAEDLQLDGKNPTLLYGYGGFENARTPIYSASMGLGWLRKGGVYVLSNIRGGSEYGPAWHQAALRENRQRAFDDFIAIAEHLIERGVTSAEHLGVRGGSNGGLLTSVMLTQRPDLFKAVVSEVPLTDMQRYHKLLAGASWMAEYGNPETDDWNFIHKYSPYHNTRPASEQKYPRSLFLSSTRDDRVHPGHARKMVARLKEQGQDVLYYENTEGGHAGSANNRQMAHWQSLIYTFLWNELN</sequence>
<proteinExistence type="predicted"/>
<comment type="caution">
    <text evidence="6">The sequence shown here is derived from an EMBL/GenBank/DDBJ whole genome shotgun (WGS) entry which is preliminary data.</text>
</comment>
<keyword evidence="7" id="KW-1185">Reference proteome</keyword>
<dbReference type="Gene3D" id="3.40.50.1820">
    <property type="entry name" value="alpha/beta hydrolase"/>
    <property type="match status" value="1"/>
</dbReference>
<reference evidence="6 7" key="1">
    <citation type="submission" date="2019-07" db="EMBL/GenBank/DDBJ databases">
        <title>Whole genome shotgun sequence of Deinococcus cellulosilyticus NBRC 106333.</title>
        <authorList>
            <person name="Hosoyama A."/>
            <person name="Uohara A."/>
            <person name="Ohji S."/>
            <person name="Ichikawa N."/>
        </authorList>
    </citation>
    <scope>NUCLEOTIDE SEQUENCE [LARGE SCALE GENOMIC DNA]</scope>
    <source>
        <strain evidence="6 7">NBRC 106333</strain>
    </source>
</reference>
<dbReference type="SUPFAM" id="SSF53474">
    <property type="entry name" value="alpha/beta-Hydrolases"/>
    <property type="match status" value="1"/>
</dbReference>
<dbReference type="InterPro" id="IPR051167">
    <property type="entry name" value="Prolyl_oligopep/macrocyclase"/>
</dbReference>
<evidence type="ECO:0000256" key="1">
    <source>
        <dbReference type="ARBA" id="ARBA00022670"/>
    </source>
</evidence>
<dbReference type="PANTHER" id="PTHR42881:SF13">
    <property type="entry name" value="PROLYL ENDOPEPTIDASE"/>
    <property type="match status" value="1"/>
</dbReference>
<dbReference type="AlphaFoldDB" id="A0A511N4R0"/>
<dbReference type="Pfam" id="PF00326">
    <property type="entry name" value="Peptidase_S9"/>
    <property type="match status" value="1"/>
</dbReference>
<dbReference type="GO" id="GO:0004252">
    <property type="term" value="F:serine-type endopeptidase activity"/>
    <property type="evidence" value="ECO:0007669"/>
    <property type="project" value="InterPro"/>
</dbReference>
<dbReference type="Pfam" id="PF02897">
    <property type="entry name" value="Peptidase_S9_N"/>
    <property type="match status" value="2"/>
</dbReference>
<accession>A0A511N4R0</accession>
<dbReference type="InterPro" id="IPR023302">
    <property type="entry name" value="Pept_S9A_N"/>
</dbReference>
<evidence type="ECO:0000259" key="4">
    <source>
        <dbReference type="Pfam" id="PF00326"/>
    </source>
</evidence>
<protein>
    <submittedName>
        <fullName evidence="6">Prolyl oligopeptidase</fullName>
    </submittedName>
</protein>
<gene>
    <name evidence="6" type="ORF">DC3_34500</name>
</gene>
<keyword evidence="3" id="KW-0720">Serine protease</keyword>
<dbReference type="InterPro" id="IPR029058">
    <property type="entry name" value="AB_hydrolase_fold"/>
</dbReference>
<feature type="domain" description="Peptidase S9 prolyl oligopeptidase catalytic" evidence="4">
    <location>
        <begin position="469"/>
        <end position="671"/>
    </location>
</feature>
<evidence type="ECO:0000313" key="7">
    <source>
        <dbReference type="Proteomes" id="UP000321306"/>
    </source>
</evidence>
<dbReference type="GO" id="GO:0005829">
    <property type="term" value="C:cytosol"/>
    <property type="evidence" value="ECO:0007669"/>
    <property type="project" value="TreeGrafter"/>
</dbReference>